<gene>
    <name evidence="1" type="ORF">SASPL_122187</name>
</gene>
<proteinExistence type="predicted"/>
<comment type="caution">
    <text evidence="1">The sequence shown here is derived from an EMBL/GenBank/DDBJ whole genome shotgun (WGS) entry which is preliminary data.</text>
</comment>
<dbReference type="AlphaFoldDB" id="A0A8X8XMW6"/>
<name>A0A8X8XMW6_SALSN</name>
<evidence type="ECO:0000313" key="2">
    <source>
        <dbReference type="Proteomes" id="UP000298416"/>
    </source>
</evidence>
<keyword evidence="2" id="KW-1185">Reference proteome</keyword>
<reference evidence="1" key="1">
    <citation type="submission" date="2018-01" db="EMBL/GenBank/DDBJ databases">
        <authorList>
            <person name="Mao J.F."/>
        </authorList>
    </citation>
    <scope>NUCLEOTIDE SEQUENCE</scope>
    <source>
        <strain evidence="1">Huo1</strain>
        <tissue evidence="1">Leaf</tissue>
    </source>
</reference>
<evidence type="ECO:0000313" key="1">
    <source>
        <dbReference type="EMBL" id="KAG6414813.1"/>
    </source>
</evidence>
<reference evidence="1" key="2">
    <citation type="submission" date="2020-08" db="EMBL/GenBank/DDBJ databases">
        <title>Plant Genome Project.</title>
        <authorList>
            <person name="Zhang R.-G."/>
        </authorList>
    </citation>
    <scope>NUCLEOTIDE SEQUENCE</scope>
    <source>
        <strain evidence="1">Huo1</strain>
        <tissue evidence="1">Leaf</tissue>
    </source>
</reference>
<dbReference type="EMBL" id="PNBA02000008">
    <property type="protein sequence ID" value="KAG6414813.1"/>
    <property type="molecule type" value="Genomic_DNA"/>
</dbReference>
<sequence length="112" mass="13121">MLSLFPNNFHLYSQLSDKLTTHYHQSGFLYLQSYELWRKAVVSSICKAMSYGESCGFLYLQSYELWRKDVVSSICKAMSYGEKLWFPLFAKLRVMEKSCKLSVGILKYSFLL</sequence>
<organism evidence="1">
    <name type="scientific">Salvia splendens</name>
    <name type="common">Scarlet sage</name>
    <dbReference type="NCBI Taxonomy" id="180675"/>
    <lineage>
        <taxon>Eukaryota</taxon>
        <taxon>Viridiplantae</taxon>
        <taxon>Streptophyta</taxon>
        <taxon>Embryophyta</taxon>
        <taxon>Tracheophyta</taxon>
        <taxon>Spermatophyta</taxon>
        <taxon>Magnoliopsida</taxon>
        <taxon>eudicotyledons</taxon>
        <taxon>Gunneridae</taxon>
        <taxon>Pentapetalae</taxon>
        <taxon>asterids</taxon>
        <taxon>lamiids</taxon>
        <taxon>Lamiales</taxon>
        <taxon>Lamiaceae</taxon>
        <taxon>Nepetoideae</taxon>
        <taxon>Mentheae</taxon>
        <taxon>Salviinae</taxon>
        <taxon>Salvia</taxon>
        <taxon>Salvia subgen. Calosphace</taxon>
        <taxon>core Calosphace</taxon>
    </lineage>
</organism>
<protein>
    <submittedName>
        <fullName evidence="1">Uncharacterized protein</fullName>
    </submittedName>
</protein>
<dbReference type="Proteomes" id="UP000298416">
    <property type="component" value="Unassembled WGS sequence"/>
</dbReference>
<accession>A0A8X8XMW6</accession>